<dbReference type="GO" id="GO:0050660">
    <property type="term" value="F:flavin adenine dinucleotide binding"/>
    <property type="evidence" value="ECO:0007669"/>
    <property type="project" value="InterPro"/>
</dbReference>
<evidence type="ECO:0000256" key="6">
    <source>
        <dbReference type="ARBA" id="ARBA00023002"/>
    </source>
</evidence>
<dbReference type="Gene3D" id="3.50.50.60">
    <property type="entry name" value="FAD/NAD(P)-binding domain"/>
    <property type="match status" value="2"/>
</dbReference>
<dbReference type="PANTHER" id="PTHR22912:SF151">
    <property type="entry name" value="DIHYDROLIPOYL DEHYDROGENASE, MITOCHONDRIAL"/>
    <property type="match status" value="1"/>
</dbReference>
<evidence type="ECO:0000256" key="7">
    <source>
        <dbReference type="ARBA" id="ARBA00023027"/>
    </source>
</evidence>
<gene>
    <name evidence="17" type="ORF">SAMN06296052_12121</name>
</gene>
<dbReference type="InterPro" id="IPR023753">
    <property type="entry name" value="FAD/NAD-binding_dom"/>
</dbReference>
<keyword evidence="6 14" id="KW-0560">Oxidoreductase</keyword>
<organism evidence="17 18">
    <name type="scientific">Pontibacter ummariensis</name>
    <dbReference type="NCBI Taxonomy" id="1610492"/>
    <lineage>
        <taxon>Bacteria</taxon>
        <taxon>Pseudomonadati</taxon>
        <taxon>Bacteroidota</taxon>
        <taxon>Cytophagia</taxon>
        <taxon>Cytophagales</taxon>
        <taxon>Hymenobacteraceae</taxon>
        <taxon>Pontibacter</taxon>
    </lineage>
</organism>
<dbReference type="SUPFAM" id="SSF51905">
    <property type="entry name" value="FAD/NAD(P)-binding domain"/>
    <property type="match status" value="1"/>
</dbReference>
<evidence type="ECO:0000256" key="10">
    <source>
        <dbReference type="ARBA" id="ARBA00049187"/>
    </source>
</evidence>
<dbReference type="InterPro" id="IPR001100">
    <property type="entry name" value="Pyr_nuc-diS_OxRdtase"/>
</dbReference>
<evidence type="ECO:0000259" key="15">
    <source>
        <dbReference type="Pfam" id="PF02852"/>
    </source>
</evidence>
<feature type="binding site" evidence="12">
    <location>
        <position position="114"/>
    </location>
    <ligand>
        <name>FAD</name>
        <dbReference type="ChEBI" id="CHEBI:57692"/>
    </ligand>
</feature>
<keyword evidence="8" id="KW-1015">Disulfide bond</keyword>
<evidence type="ECO:0000256" key="2">
    <source>
        <dbReference type="ARBA" id="ARBA00012608"/>
    </source>
</evidence>
<comment type="miscellaneous">
    <text evidence="14">The active site is a redox-active disulfide bond.</text>
</comment>
<feature type="binding site" evidence="12">
    <location>
        <begin position="143"/>
        <end position="145"/>
    </location>
    <ligand>
        <name>FAD</name>
        <dbReference type="ChEBI" id="CHEBI:57692"/>
    </ligand>
</feature>
<evidence type="ECO:0000313" key="18">
    <source>
        <dbReference type="Proteomes" id="UP000198432"/>
    </source>
</evidence>
<evidence type="ECO:0000256" key="13">
    <source>
        <dbReference type="PIRSR" id="PIRSR000350-4"/>
    </source>
</evidence>
<dbReference type="InterPro" id="IPR006258">
    <property type="entry name" value="Lipoamide_DH"/>
</dbReference>
<dbReference type="NCBIfam" id="TIGR01350">
    <property type="entry name" value="lipoamide_DH"/>
    <property type="match status" value="1"/>
</dbReference>
<dbReference type="Pfam" id="PF07992">
    <property type="entry name" value="Pyr_redox_2"/>
    <property type="match status" value="1"/>
</dbReference>
<keyword evidence="7 12" id="KW-0520">NAD</keyword>
<evidence type="ECO:0000256" key="1">
    <source>
        <dbReference type="ARBA" id="ARBA00007532"/>
    </source>
</evidence>
<feature type="binding site" evidence="12">
    <location>
        <begin position="318"/>
        <end position="321"/>
    </location>
    <ligand>
        <name>FAD</name>
        <dbReference type="ChEBI" id="CHEBI:57692"/>
    </ligand>
</feature>
<feature type="binding site" evidence="12">
    <location>
        <position position="312"/>
    </location>
    <ligand>
        <name>FAD</name>
        <dbReference type="ChEBI" id="CHEBI:57692"/>
    </ligand>
</feature>
<keyword evidence="12" id="KW-0547">Nucleotide-binding</keyword>
<feature type="disulfide bond" description="Redox-active" evidence="13">
    <location>
        <begin position="41"/>
        <end position="46"/>
    </location>
</feature>
<dbReference type="InterPro" id="IPR004099">
    <property type="entry name" value="Pyr_nucl-diS_OxRdtase_dimer"/>
</dbReference>
<evidence type="ECO:0000256" key="3">
    <source>
        <dbReference type="ARBA" id="ARBA00016961"/>
    </source>
</evidence>
<evidence type="ECO:0000256" key="14">
    <source>
        <dbReference type="RuleBase" id="RU003692"/>
    </source>
</evidence>
<comment type="similarity">
    <text evidence="1 14">Belongs to the class-I pyridine nucleotide-disulfide oxidoreductase family.</text>
</comment>
<feature type="binding site" evidence="12">
    <location>
        <position position="50"/>
    </location>
    <ligand>
        <name>FAD</name>
        <dbReference type="ChEBI" id="CHEBI:57692"/>
    </ligand>
</feature>
<dbReference type="InterPro" id="IPR050151">
    <property type="entry name" value="Class-I_Pyr_Nuc-Dis_Oxidored"/>
</dbReference>
<evidence type="ECO:0000256" key="9">
    <source>
        <dbReference type="ARBA" id="ARBA00023284"/>
    </source>
</evidence>
<keyword evidence="18" id="KW-1185">Reference proteome</keyword>
<dbReference type="Proteomes" id="UP000198432">
    <property type="component" value="Unassembled WGS sequence"/>
</dbReference>
<dbReference type="PRINTS" id="PR00411">
    <property type="entry name" value="PNDRDTASEI"/>
</dbReference>
<accession>A0A239JBU3</accession>
<dbReference type="PANTHER" id="PTHR22912">
    <property type="entry name" value="DISULFIDE OXIDOREDUCTASE"/>
    <property type="match status" value="1"/>
</dbReference>
<proteinExistence type="inferred from homology"/>
<evidence type="ECO:0000256" key="8">
    <source>
        <dbReference type="ARBA" id="ARBA00023157"/>
    </source>
</evidence>
<evidence type="ECO:0000256" key="4">
    <source>
        <dbReference type="ARBA" id="ARBA00022630"/>
    </source>
</evidence>
<dbReference type="PRINTS" id="PR00368">
    <property type="entry name" value="FADPNR"/>
</dbReference>
<dbReference type="RefSeq" id="WP_179223111.1">
    <property type="nucleotide sequence ID" value="NZ_FZOQ01000021.1"/>
</dbReference>
<evidence type="ECO:0000256" key="12">
    <source>
        <dbReference type="PIRSR" id="PIRSR000350-3"/>
    </source>
</evidence>
<evidence type="ECO:0000313" key="17">
    <source>
        <dbReference type="EMBL" id="SNT02898.1"/>
    </source>
</evidence>
<dbReference type="PIRSF" id="PIRSF000350">
    <property type="entry name" value="Mercury_reductase_MerA"/>
    <property type="match status" value="1"/>
</dbReference>
<feature type="binding site" evidence="12">
    <location>
        <position position="203"/>
    </location>
    <ligand>
        <name>NAD(+)</name>
        <dbReference type="ChEBI" id="CHEBI:57540"/>
    </ligand>
</feature>
<dbReference type="EC" id="1.8.1.4" evidence="2 14"/>
<keyword evidence="5 12" id="KW-0274">FAD</keyword>
<keyword evidence="9 14" id="KW-0676">Redox-active center</keyword>
<dbReference type="AlphaFoldDB" id="A0A239JBU3"/>
<keyword evidence="4 14" id="KW-0285">Flavoprotein</keyword>
<dbReference type="InterPro" id="IPR016156">
    <property type="entry name" value="FAD/NAD-linked_Rdtase_dimer_sf"/>
</dbReference>
<evidence type="ECO:0000256" key="11">
    <source>
        <dbReference type="PIRSR" id="PIRSR000350-2"/>
    </source>
</evidence>
<dbReference type="EMBL" id="FZOQ01000021">
    <property type="protein sequence ID" value="SNT02898.1"/>
    <property type="molecule type" value="Genomic_DNA"/>
</dbReference>
<dbReference type="Pfam" id="PF02852">
    <property type="entry name" value="Pyr_redox_dim"/>
    <property type="match status" value="1"/>
</dbReference>
<dbReference type="GO" id="GO:0004148">
    <property type="term" value="F:dihydrolipoyl dehydrogenase (NADH) activity"/>
    <property type="evidence" value="ECO:0007669"/>
    <property type="project" value="UniProtKB-EC"/>
</dbReference>
<name>A0A239JBU3_9BACT</name>
<comment type="cofactor">
    <cofactor evidence="12 14">
        <name>FAD</name>
        <dbReference type="ChEBI" id="CHEBI:57692"/>
    </cofactor>
    <text evidence="12 14">Binds 1 FAD per subunit.</text>
</comment>
<comment type="catalytic activity">
    <reaction evidence="10 14">
        <text>N(6)-[(R)-dihydrolipoyl]-L-lysyl-[protein] + NAD(+) = N(6)-[(R)-lipoyl]-L-lysyl-[protein] + NADH + H(+)</text>
        <dbReference type="Rhea" id="RHEA:15045"/>
        <dbReference type="Rhea" id="RHEA-COMP:10474"/>
        <dbReference type="Rhea" id="RHEA-COMP:10475"/>
        <dbReference type="ChEBI" id="CHEBI:15378"/>
        <dbReference type="ChEBI" id="CHEBI:57540"/>
        <dbReference type="ChEBI" id="CHEBI:57945"/>
        <dbReference type="ChEBI" id="CHEBI:83099"/>
        <dbReference type="ChEBI" id="CHEBI:83100"/>
        <dbReference type="EC" id="1.8.1.4"/>
    </reaction>
</comment>
<reference evidence="18" key="1">
    <citation type="submission" date="2017-06" db="EMBL/GenBank/DDBJ databases">
        <authorList>
            <person name="Varghese N."/>
            <person name="Submissions S."/>
        </authorList>
    </citation>
    <scope>NUCLEOTIDE SEQUENCE [LARGE SCALE GENOMIC DNA]</scope>
    <source>
        <strain evidence="18">NKM1</strain>
    </source>
</reference>
<dbReference type="GO" id="GO:0006103">
    <property type="term" value="P:2-oxoglutarate metabolic process"/>
    <property type="evidence" value="ECO:0007669"/>
    <property type="project" value="TreeGrafter"/>
</dbReference>
<dbReference type="SUPFAM" id="SSF55424">
    <property type="entry name" value="FAD/NAD-linked reductases, dimerisation (C-terminal) domain"/>
    <property type="match status" value="1"/>
</dbReference>
<dbReference type="Gene3D" id="3.30.390.30">
    <property type="match status" value="1"/>
</dbReference>
<evidence type="ECO:0000259" key="16">
    <source>
        <dbReference type="Pfam" id="PF07992"/>
    </source>
</evidence>
<dbReference type="GO" id="GO:0005737">
    <property type="term" value="C:cytoplasm"/>
    <property type="evidence" value="ECO:0007669"/>
    <property type="project" value="UniProtKB-ARBA"/>
</dbReference>
<evidence type="ECO:0000256" key="5">
    <source>
        <dbReference type="ARBA" id="ARBA00022827"/>
    </source>
</evidence>
<dbReference type="InterPro" id="IPR012999">
    <property type="entry name" value="Pyr_OxRdtase_I_AS"/>
</dbReference>
<feature type="domain" description="Pyridine nucleotide-disulphide oxidoreductase dimerisation" evidence="15">
    <location>
        <begin position="346"/>
        <end position="454"/>
    </location>
</feature>
<dbReference type="FunFam" id="3.50.50.60:FF:000001">
    <property type="entry name" value="Dihydrolipoyl dehydrogenase, mitochondrial"/>
    <property type="match status" value="1"/>
</dbReference>
<feature type="binding site" evidence="12">
    <location>
        <position position="271"/>
    </location>
    <ligand>
        <name>NAD(+)</name>
        <dbReference type="ChEBI" id="CHEBI:57540"/>
    </ligand>
</feature>
<dbReference type="FunFam" id="3.30.390.30:FF:000001">
    <property type="entry name" value="Dihydrolipoyl dehydrogenase"/>
    <property type="match status" value="1"/>
</dbReference>
<feature type="active site" description="Proton acceptor" evidence="11">
    <location>
        <position position="444"/>
    </location>
</feature>
<dbReference type="InterPro" id="IPR036188">
    <property type="entry name" value="FAD/NAD-bd_sf"/>
</dbReference>
<sequence length="466" mass="50068">MIYDVIIIGSGPGGYVCAIRCGQLGLKTAMIEKYDALGGTCLNVGCIPSKAVLESSEHYHNAKEKFAAHGIHLDNLQINLSEMIAHKADVVKKTGDGVKYLMRKNKVDVFYGVGSFLSATKIRVTAVDGKQTDLETVRVVIATGSKPSSLPGVTIDKKRIISSTEALVLQEVPKHLIVIGGGVIGMELGSVYARIGAKVTVVEYMEQILATMDKSLGKELQKPLSKLGFSFHFNHKVTGATNQGDKVVVTAENKAGEQVSFEGDYCLMAIGRKPYTAGLNMEAIGIAIEKGGRIAVDENFRTNVANIYAIGDVIRGPMLAHKASEEGVYVAEQFAGLRPHLNYLSIPNIVYTWPEVASVGHTEEELIANGVDYKIGSFPFTANARARMNMDTAGFIKVLVHSQTDEILGIHMIGPRVADIVGEAALAMYDRCTASGVANVVHGHPTFYESLKEACLVATGKGAIHF</sequence>
<feature type="domain" description="FAD/NAD(P)-binding" evidence="16">
    <location>
        <begin position="3"/>
        <end position="327"/>
    </location>
</feature>
<protein>
    <recommendedName>
        <fullName evidence="3 14">Dihydrolipoyl dehydrogenase</fullName>
        <ecNumber evidence="2 14">1.8.1.4</ecNumber>
    </recommendedName>
</protein>
<feature type="binding site" evidence="12">
    <location>
        <begin position="180"/>
        <end position="187"/>
    </location>
    <ligand>
        <name>NAD(+)</name>
        <dbReference type="ChEBI" id="CHEBI:57540"/>
    </ligand>
</feature>
<dbReference type="PROSITE" id="PS00076">
    <property type="entry name" value="PYRIDINE_REDOX_1"/>
    <property type="match status" value="1"/>
</dbReference>